<dbReference type="InterPro" id="IPR041698">
    <property type="entry name" value="Methyltransf_25"/>
</dbReference>
<accession>A0ABN3R192</accession>
<feature type="domain" description="Methyltransferase" evidence="1">
    <location>
        <begin position="43"/>
        <end position="133"/>
    </location>
</feature>
<sequence>MENPVRQDGWEALLYDWHNEHLLRNQRHDIAYWLGLTASRDRILVLGAGTGRVAAPLAERPGHRVMAVDLSRARLARMPRTRGLHPVCADMRRLPLSAGQDAVVVPYSTFQLLRTPTERELALREAARVLPPGRTLHIDVSGNFDTREKSDWRLTLAEPCPALGGQRVEEWERLRPRPNHLLIDKLFRTERGELTRLTERWSHLRALDLEPALDRAGFTLDHIDHGYGNGISPHRSIYHAHRKN</sequence>
<evidence type="ECO:0000313" key="2">
    <source>
        <dbReference type="EMBL" id="GAA2640911.1"/>
    </source>
</evidence>
<dbReference type="Proteomes" id="UP001501447">
    <property type="component" value="Unassembled WGS sequence"/>
</dbReference>
<name>A0ABN3R192_9ACTN</name>
<reference evidence="2 3" key="1">
    <citation type="journal article" date="2019" name="Int. J. Syst. Evol. Microbiol.">
        <title>The Global Catalogue of Microorganisms (GCM) 10K type strain sequencing project: providing services to taxonomists for standard genome sequencing and annotation.</title>
        <authorList>
            <consortium name="The Broad Institute Genomics Platform"/>
            <consortium name="The Broad Institute Genome Sequencing Center for Infectious Disease"/>
            <person name="Wu L."/>
            <person name="Ma J."/>
        </authorList>
    </citation>
    <scope>NUCLEOTIDE SEQUENCE [LARGE SCALE GENOMIC DNA]</scope>
    <source>
        <strain evidence="2 3">JCM 16373</strain>
    </source>
</reference>
<gene>
    <name evidence="2" type="ORF">GCM10009863_67660</name>
</gene>
<dbReference type="SUPFAM" id="SSF53335">
    <property type="entry name" value="S-adenosyl-L-methionine-dependent methyltransferases"/>
    <property type="match status" value="1"/>
</dbReference>
<evidence type="ECO:0000259" key="1">
    <source>
        <dbReference type="Pfam" id="PF13649"/>
    </source>
</evidence>
<keyword evidence="3" id="KW-1185">Reference proteome</keyword>
<dbReference type="CDD" id="cd02440">
    <property type="entry name" value="AdoMet_MTases"/>
    <property type="match status" value="1"/>
</dbReference>
<organism evidence="2 3">
    <name type="scientific">Streptomyces axinellae</name>
    <dbReference type="NCBI Taxonomy" id="552788"/>
    <lineage>
        <taxon>Bacteria</taxon>
        <taxon>Bacillati</taxon>
        <taxon>Actinomycetota</taxon>
        <taxon>Actinomycetes</taxon>
        <taxon>Kitasatosporales</taxon>
        <taxon>Streptomycetaceae</taxon>
        <taxon>Streptomyces</taxon>
    </lineage>
</organism>
<dbReference type="Gene3D" id="3.40.50.150">
    <property type="entry name" value="Vaccinia Virus protein VP39"/>
    <property type="match status" value="1"/>
</dbReference>
<protein>
    <recommendedName>
        <fullName evidence="1">Methyltransferase domain-containing protein</fullName>
    </recommendedName>
</protein>
<dbReference type="Pfam" id="PF13649">
    <property type="entry name" value="Methyltransf_25"/>
    <property type="match status" value="1"/>
</dbReference>
<dbReference type="EMBL" id="BAAARJ010000044">
    <property type="protein sequence ID" value="GAA2640911.1"/>
    <property type="molecule type" value="Genomic_DNA"/>
</dbReference>
<comment type="caution">
    <text evidence="2">The sequence shown here is derived from an EMBL/GenBank/DDBJ whole genome shotgun (WGS) entry which is preliminary data.</text>
</comment>
<dbReference type="InterPro" id="IPR029063">
    <property type="entry name" value="SAM-dependent_MTases_sf"/>
</dbReference>
<proteinExistence type="predicted"/>
<dbReference type="RefSeq" id="WP_344570898.1">
    <property type="nucleotide sequence ID" value="NZ_BAAARJ010000044.1"/>
</dbReference>
<evidence type="ECO:0000313" key="3">
    <source>
        <dbReference type="Proteomes" id="UP001501447"/>
    </source>
</evidence>